<name>A0AAE3B6X9_9RHOB</name>
<evidence type="ECO:0000313" key="3">
    <source>
        <dbReference type="Proteomes" id="UP000732193"/>
    </source>
</evidence>
<sequence>MIDAKDIARKVDAVQELLSVKFGIKRAPLEKMLARAGRRIPKRMQARTRTLIKAQHLAGHPKLAHQIDGQQVAQAYADVTAHLKSIDVADRRKSRLLGLAGVVVFNLLFVIVAFVVWMWWRGYV</sequence>
<gene>
    <name evidence="2" type="ORF">JQV55_13215</name>
</gene>
<organism evidence="2 3">
    <name type="scientific">Sulfitobacter geojensis</name>
    <dbReference type="NCBI Taxonomy" id="1342299"/>
    <lineage>
        <taxon>Bacteria</taxon>
        <taxon>Pseudomonadati</taxon>
        <taxon>Pseudomonadota</taxon>
        <taxon>Alphaproteobacteria</taxon>
        <taxon>Rhodobacterales</taxon>
        <taxon>Roseobacteraceae</taxon>
        <taxon>Sulfitobacter</taxon>
    </lineage>
</organism>
<evidence type="ECO:0000313" key="2">
    <source>
        <dbReference type="EMBL" id="MBM1714524.1"/>
    </source>
</evidence>
<accession>A0AAE3B6X9</accession>
<dbReference type="Proteomes" id="UP000732193">
    <property type="component" value="Unassembled WGS sequence"/>
</dbReference>
<keyword evidence="1" id="KW-0472">Membrane</keyword>
<keyword evidence="3" id="KW-1185">Reference proteome</keyword>
<dbReference type="AlphaFoldDB" id="A0AAE3B6X9"/>
<dbReference type="RefSeq" id="WP_203242614.1">
    <property type="nucleotide sequence ID" value="NZ_JAFBRH010000003.1"/>
</dbReference>
<reference evidence="2 3" key="1">
    <citation type="submission" date="2021-01" db="EMBL/GenBank/DDBJ databases">
        <title>Diatom-associated Roseobacters Show Island Model of Population Structure.</title>
        <authorList>
            <person name="Qu L."/>
            <person name="Feng X."/>
            <person name="Chen Y."/>
            <person name="Li L."/>
            <person name="Wang X."/>
            <person name="Hu Z."/>
            <person name="Wang H."/>
            <person name="Luo H."/>
        </authorList>
    </citation>
    <scope>NUCLEOTIDE SEQUENCE [LARGE SCALE GENOMIC DNA]</scope>
    <source>
        <strain evidence="2 3">TR60-84</strain>
    </source>
</reference>
<evidence type="ECO:0000256" key="1">
    <source>
        <dbReference type="SAM" id="Phobius"/>
    </source>
</evidence>
<protein>
    <submittedName>
        <fullName evidence="2">Uncharacterized protein</fullName>
    </submittedName>
</protein>
<keyword evidence="1" id="KW-0812">Transmembrane</keyword>
<keyword evidence="1" id="KW-1133">Transmembrane helix</keyword>
<comment type="caution">
    <text evidence="2">The sequence shown here is derived from an EMBL/GenBank/DDBJ whole genome shotgun (WGS) entry which is preliminary data.</text>
</comment>
<proteinExistence type="predicted"/>
<dbReference type="EMBL" id="JAFBRM010000003">
    <property type="protein sequence ID" value="MBM1714524.1"/>
    <property type="molecule type" value="Genomic_DNA"/>
</dbReference>
<feature type="transmembrane region" description="Helical" evidence="1">
    <location>
        <begin position="96"/>
        <end position="120"/>
    </location>
</feature>